<protein>
    <submittedName>
        <fullName evidence="1">Putative ovule protein</fullName>
    </submittedName>
</protein>
<proteinExistence type="predicted"/>
<dbReference type="AlphaFoldDB" id="A0A0V0GSG9"/>
<organism evidence="1">
    <name type="scientific">Solanum chacoense</name>
    <name type="common">Chaco potato</name>
    <dbReference type="NCBI Taxonomy" id="4108"/>
    <lineage>
        <taxon>Eukaryota</taxon>
        <taxon>Viridiplantae</taxon>
        <taxon>Streptophyta</taxon>
        <taxon>Embryophyta</taxon>
        <taxon>Tracheophyta</taxon>
        <taxon>Spermatophyta</taxon>
        <taxon>Magnoliopsida</taxon>
        <taxon>eudicotyledons</taxon>
        <taxon>Gunneridae</taxon>
        <taxon>Pentapetalae</taxon>
        <taxon>asterids</taxon>
        <taxon>lamiids</taxon>
        <taxon>Solanales</taxon>
        <taxon>Solanaceae</taxon>
        <taxon>Solanoideae</taxon>
        <taxon>Solaneae</taxon>
        <taxon>Solanum</taxon>
    </lineage>
</organism>
<sequence>MFAASSTALIEPPLLLVMTEKLFKVIAADFTSEGSNVSTTYSSVLFLHVHFPFYVLITVV</sequence>
<accession>A0A0V0GSG9</accession>
<reference evidence="1" key="1">
    <citation type="submission" date="2015-12" db="EMBL/GenBank/DDBJ databases">
        <title>Gene expression during late stages of embryo sac development: a critical building block for successful pollen-pistil interactions.</title>
        <authorList>
            <person name="Liu Y."/>
            <person name="Joly V."/>
            <person name="Sabar M."/>
            <person name="Matton D.P."/>
        </authorList>
    </citation>
    <scope>NUCLEOTIDE SEQUENCE</scope>
</reference>
<dbReference type="EMBL" id="GEDG01031814">
    <property type="protein sequence ID" value="JAP11170.1"/>
    <property type="molecule type" value="Transcribed_RNA"/>
</dbReference>
<evidence type="ECO:0000313" key="1">
    <source>
        <dbReference type="EMBL" id="JAP11170.1"/>
    </source>
</evidence>
<name>A0A0V0GSG9_SOLCH</name>